<organism evidence="2 3">
    <name type="scientific">Spirochaeta isovalerica</name>
    <dbReference type="NCBI Taxonomy" id="150"/>
    <lineage>
        <taxon>Bacteria</taxon>
        <taxon>Pseudomonadati</taxon>
        <taxon>Spirochaetota</taxon>
        <taxon>Spirochaetia</taxon>
        <taxon>Spirochaetales</taxon>
        <taxon>Spirochaetaceae</taxon>
        <taxon>Spirochaeta</taxon>
    </lineage>
</organism>
<keyword evidence="1" id="KW-0732">Signal</keyword>
<feature type="chain" id="PRO_5032675219" description="Lipoprotein" evidence="1">
    <location>
        <begin position="21"/>
        <end position="153"/>
    </location>
</feature>
<accession>A0A841RH31</accession>
<dbReference type="EMBL" id="JACHGJ010000007">
    <property type="protein sequence ID" value="MBB6481622.1"/>
    <property type="molecule type" value="Genomic_DNA"/>
</dbReference>
<dbReference type="AlphaFoldDB" id="A0A841RH31"/>
<name>A0A841RH31_9SPIO</name>
<evidence type="ECO:0000256" key="1">
    <source>
        <dbReference type="SAM" id="SignalP"/>
    </source>
</evidence>
<dbReference type="RefSeq" id="WP_184747860.1">
    <property type="nucleotide sequence ID" value="NZ_JACHGJ010000007.1"/>
</dbReference>
<feature type="signal peptide" evidence="1">
    <location>
        <begin position="1"/>
        <end position="20"/>
    </location>
</feature>
<sequence length="153" mass="17817">MNKKLLLILFALLSVSNLTAFDTSDGESFLGLTIENLFQAQAVPLDIRPQRGVEEDEDNVVFFYGSGFSLFLFKNRVWQVRYDRRATLLPYDLTIGESRRSILSRFLERELVPLVSGDDHVTFQLRDSPWPIRMSLYFDSDSLDDLYIYRSDF</sequence>
<evidence type="ECO:0000313" key="2">
    <source>
        <dbReference type="EMBL" id="MBB6481622.1"/>
    </source>
</evidence>
<comment type="caution">
    <text evidence="2">The sequence shown here is derived from an EMBL/GenBank/DDBJ whole genome shotgun (WGS) entry which is preliminary data.</text>
</comment>
<keyword evidence="3" id="KW-1185">Reference proteome</keyword>
<dbReference type="Proteomes" id="UP000587760">
    <property type="component" value="Unassembled WGS sequence"/>
</dbReference>
<protein>
    <recommendedName>
        <fullName evidence="4">Lipoprotein</fullName>
    </recommendedName>
</protein>
<evidence type="ECO:0000313" key="3">
    <source>
        <dbReference type="Proteomes" id="UP000587760"/>
    </source>
</evidence>
<gene>
    <name evidence="2" type="ORF">HNR50_003302</name>
</gene>
<proteinExistence type="predicted"/>
<reference evidence="2 3" key="1">
    <citation type="submission" date="2020-08" db="EMBL/GenBank/DDBJ databases">
        <title>Genomic Encyclopedia of Type Strains, Phase IV (KMG-IV): sequencing the most valuable type-strain genomes for metagenomic binning, comparative biology and taxonomic classification.</title>
        <authorList>
            <person name="Goeker M."/>
        </authorList>
    </citation>
    <scope>NUCLEOTIDE SEQUENCE [LARGE SCALE GENOMIC DNA]</scope>
    <source>
        <strain evidence="2 3">DSM 2461</strain>
    </source>
</reference>
<evidence type="ECO:0008006" key="4">
    <source>
        <dbReference type="Google" id="ProtNLM"/>
    </source>
</evidence>